<dbReference type="PANTHER" id="PTHR38590">
    <property type="entry name" value="BLL0828 PROTEIN"/>
    <property type="match status" value="1"/>
</dbReference>
<dbReference type="InterPro" id="IPR007569">
    <property type="entry name" value="DUF559"/>
</dbReference>
<evidence type="ECO:0000259" key="1">
    <source>
        <dbReference type="Pfam" id="PF04480"/>
    </source>
</evidence>
<dbReference type="PANTHER" id="PTHR38590:SF1">
    <property type="entry name" value="BLL0828 PROTEIN"/>
    <property type="match status" value="1"/>
</dbReference>
<dbReference type="InterPro" id="IPR011335">
    <property type="entry name" value="Restrct_endonuc-II-like"/>
</dbReference>
<dbReference type="Pfam" id="PF04480">
    <property type="entry name" value="DUF559"/>
    <property type="match status" value="1"/>
</dbReference>
<dbReference type="SUPFAM" id="SSF52980">
    <property type="entry name" value="Restriction endonuclease-like"/>
    <property type="match status" value="1"/>
</dbReference>
<dbReference type="RefSeq" id="WP_183165019.1">
    <property type="nucleotide sequence ID" value="NZ_JACHXI010000001.1"/>
</dbReference>
<reference evidence="2 3" key="1">
    <citation type="submission" date="2020-08" db="EMBL/GenBank/DDBJ databases">
        <title>Genomic Encyclopedia of Type Strains, Phase III (KMG-III): the genomes of soil and plant-associated and newly described type strains.</title>
        <authorList>
            <person name="Whitman W."/>
        </authorList>
    </citation>
    <scope>NUCLEOTIDE SEQUENCE [LARGE SCALE GENOMIC DNA]</scope>
    <source>
        <strain evidence="2 3">CECT 4462</strain>
    </source>
</reference>
<name>A0A839SXH3_AZOMA</name>
<keyword evidence="2" id="KW-0489">Methyltransferase</keyword>
<dbReference type="CDD" id="cd01038">
    <property type="entry name" value="Endonuclease_DUF559"/>
    <property type="match status" value="1"/>
</dbReference>
<dbReference type="AlphaFoldDB" id="A0A839SXH3"/>
<dbReference type="Proteomes" id="UP000549250">
    <property type="component" value="Unassembled WGS sequence"/>
</dbReference>
<keyword evidence="2" id="KW-0808">Transferase</keyword>
<feature type="domain" description="DUF559" evidence="1">
    <location>
        <begin position="11"/>
        <end position="119"/>
    </location>
</feature>
<evidence type="ECO:0000313" key="2">
    <source>
        <dbReference type="EMBL" id="MBB3102061.1"/>
    </source>
</evidence>
<proteinExistence type="predicted"/>
<keyword evidence="3" id="KW-1185">Reference proteome</keyword>
<dbReference type="Gene3D" id="3.40.960.10">
    <property type="entry name" value="VSR Endonuclease"/>
    <property type="match status" value="1"/>
</dbReference>
<organism evidence="2 3">
    <name type="scientific">Azomonas macrocytogenes</name>
    <name type="common">Azotobacter macrocytogenes</name>
    <dbReference type="NCBI Taxonomy" id="69962"/>
    <lineage>
        <taxon>Bacteria</taxon>
        <taxon>Pseudomonadati</taxon>
        <taxon>Pseudomonadota</taxon>
        <taxon>Gammaproteobacteria</taxon>
        <taxon>Pseudomonadales</taxon>
        <taxon>Pseudomonadaceae</taxon>
        <taxon>Azomonas</taxon>
    </lineage>
</organism>
<comment type="caution">
    <text evidence="2">The sequence shown here is derived from an EMBL/GenBank/DDBJ whole genome shotgun (WGS) entry which is preliminary data.</text>
</comment>
<protein>
    <submittedName>
        <fullName evidence="2">Adenine-specific DNA-methyltransferase</fullName>
        <ecNumber evidence="2">2.1.1.72</ecNumber>
    </submittedName>
</protein>
<gene>
    <name evidence="2" type="ORF">FHR87_000421</name>
</gene>
<dbReference type="GO" id="GO:0032259">
    <property type="term" value="P:methylation"/>
    <property type="evidence" value="ECO:0007669"/>
    <property type="project" value="UniProtKB-KW"/>
</dbReference>
<dbReference type="EMBL" id="JACHXI010000001">
    <property type="protein sequence ID" value="MBB3102061.1"/>
    <property type="molecule type" value="Genomic_DNA"/>
</dbReference>
<dbReference type="EC" id="2.1.1.72" evidence="2"/>
<evidence type="ECO:0000313" key="3">
    <source>
        <dbReference type="Proteomes" id="UP000549250"/>
    </source>
</evidence>
<sequence length="119" mass="14192">MHKPFRPMLEQHQFARHLRHNLTDCEQILWHHLRNRRLAGRKFRRQHPCPPYVLDFYCPELKLAIELDGGQHYTRAGQRHDTHRDAALQKAAIRVLRFGNHEVLNNLEAVLETIFQACQ</sequence>
<dbReference type="InterPro" id="IPR047216">
    <property type="entry name" value="Endonuclease_DUF559_bact"/>
</dbReference>
<accession>A0A839SXH3</accession>
<dbReference type="GO" id="GO:0009007">
    <property type="term" value="F:site-specific DNA-methyltransferase (adenine-specific) activity"/>
    <property type="evidence" value="ECO:0007669"/>
    <property type="project" value="UniProtKB-EC"/>
</dbReference>